<protein>
    <recommendedName>
        <fullName evidence="3">Phosphatidylethanolamine-binding protein</fullName>
    </recommendedName>
</protein>
<dbReference type="AlphaFoldDB" id="A0A8H7SDB4"/>
<dbReference type="PANTHER" id="PTHR11362">
    <property type="entry name" value="PHOSPHATIDYLETHANOLAMINE-BINDING PROTEIN"/>
    <property type="match status" value="1"/>
</dbReference>
<comment type="caution">
    <text evidence="1">The sequence shown here is derived from an EMBL/GenBank/DDBJ whole genome shotgun (WGS) entry which is preliminary data.</text>
</comment>
<dbReference type="InterPro" id="IPR036610">
    <property type="entry name" value="PEBP-like_sf"/>
</dbReference>
<sequence>MPLLTSEMNIELALKKAHIIPKFIPENFSSTTLLEIKYANDQDVALGNELNLQDTINPPDIFFLPADESEFYTLMLIDPDAPSAQDNHYSPFRHWIVTDIPGSSSQINGNTSNQLSSYYKPSPPKGTGFHRYIFFLYKQKGGKLDINNTSIPESRAKFDFQQFAKDNQLTLVGVNFFKASS</sequence>
<dbReference type="Proteomes" id="UP000646827">
    <property type="component" value="Unassembled WGS sequence"/>
</dbReference>
<dbReference type="CDD" id="cd00866">
    <property type="entry name" value="PEBP_euk"/>
    <property type="match status" value="1"/>
</dbReference>
<dbReference type="InterPro" id="IPR008914">
    <property type="entry name" value="PEBP"/>
</dbReference>
<dbReference type="InterPro" id="IPR035810">
    <property type="entry name" value="PEBP_euk"/>
</dbReference>
<reference evidence="1 2" key="1">
    <citation type="submission" date="2020-12" db="EMBL/GenBank/DDBJ databases">
        <title>Metabolic potential, ecology and presence of endohyphal bacteria is reflected in genomic diversity of Mucoromycotina.</title>
        <authorList>
            <person name="Muszewska A."/>
            <person name="Okrasinska A."/>
            <person name="Steczkiewicz K."/>
            <person name="Drgas O."/>
            <person name="Orlowska M."/>
            <person name="Perlinska-Lenart U."/>
            <person name="Aleksandrzak-Piekarczyk T."/>
            <person name="Szatraj K."/>
            <person name="Zielenkiewicz U."/>
            <person name="Pilsyk S."/>
            <person name="Malc E."/>
            <person name="Mieczkowski P."/>
            <person name="Kruszewska J.S."/>
            <person name="Biernat P."/>
            <person name="Pawlowska J."/>
        </authorList>
    </citation>
    <scope>NUCLEOTIDE SEQUENCE [LARGE SCALE GENOMIC DNA]</scope>
    <source>
        <strain evidence="1 2">CBS 142.35</strain>
    </source>
</reference>
<name>A0A8H7SDB4_9FUNG</name>
<keyword evidence="2" id="KW-1185">Reference proteome</keyword>
<dbReference type="SUPFAM" id="SSF49777">
    <property type="entry name" value="PEBP-like"/>
    <property type="match status" value="1"/>
</dbReference>
<evidence type="ECO:0008006" key="3">
    <source>
        <dbReference type="Google" id="ProtNLM"/>
    </source>
</evidence>
<dbReference type="EMBL" id="JAEPRB010000009">
    <property type="protein sequence ID" value="KAG2227207.1"/>
    <property type="molecule type" value="Genomic_DNA"/>
</dbReference>
<accession>A0A8H7SDB4</accession>
<dbReference type="PANTHER" id="PTHR11362:SF82">
    <property type="entry name" value="PHOSPHATIDYLETHANOLAMINE-BINDING PROTEIN 4"/>
    <property type="match status" value="1"/>
</dbReference>
<evidence type="ECO:0000313" key="2">
    <source>
        <dbReference type="Proteomes" id="UP000646827"/>
    </source>
</evidence>
<dbReference type="OrthoDB" id="2506647at2759"/>
<dbReference type="Gene3D" id="3.90.280.10">
    <property type="entry name" value="PEBP-like"/>
    <property type="match status" value="1"/>
</dbReference>
<dbReference type="Pfam" id="PF01161">
    <property type="entry name" value="PBP"/>
    <property type="match status" value="1"/>
</dbReference>
<organism evidence="1 2">
    <name type="scientific">Circinella minor</name>
    <dbReference type="NCBI Taxonomy" id="1195481"/>
    <lineage>
        <taxon>Eukaryota</taxon>
        <taxon>Fungi</taxon>
        <taxon>Fungi incertae sedis</taxon>
        <taxon>Mucoromycota</taxon>
        <taxon>Mucoromycotina</taxon>
        <taxon>Mucoromycetes</taxon>
        <taxon>Mucorales</taxon>
        <taxon>Lichtheimiaceae</taxon>
        <taxon>Circinella</taxon>
    </lineage>
</organism>
<gene>
    <name evidence="1" type="ORF">INT45_008451</name>
</gene>
<proteinExistence type="predicted"/>
<evidence type="ECO:0000313" key="1">
    <source>
        <dbReference type="EMBL" id="KAG2227207.1"/>
    </source>
</evidence>